<sequence length="435" mass="47501">MELVDSIQFPSSANQIEEVAQLTAGLGDALNTTSADIVALAVHACGLIVHKIFDEIEADTTGHWFGKKWDDQDPVVENLLVTLEDFFKDLKAWISSSFFYAKVVRQALDRVVWPGLMDDASVKRSKLLKDLMVATKRLVPALSSSSQGTMSQGGKATTTKQTKPKKATFFKKPKGKADDKAQPITTTTDAAAAGDFEAVERGAKAAKTLKELATVVQADLDDKQGRGWHVVAGKDFAVDIRYATVMESDMLAPFESEVLSVCQRLAVTPDDSDVLCSTLKNWLTQQYGHTWHVVVSTGSRDLVGAVHANPGTLLDVVFAKALSSQTNKNPQHQQHVRFLVYQHGGFEASLDLITLLHRVCLVLAAMAGALFLFYRLSYRPECIENDTTCTDSDHVKAIAGDFGQFVATIVLVVLIGTASLLRVSRNAIRQKVKHV</sequence>
<evidence type="ECO:0000313" key="4">
    <source>
        <dbReference type="Proteomes" id="UP000265427"/>
    </source>
</evidence>
<dbReference type="GO" id="GO:0030286">
    <property type="term" value="C:dynein complex"/>
    <property type="evidence" value="ECO:0007669"/>
    <property type="project" value="InterPro"/>
</dbReference>
<proteinExistence type="predicted"/>
<dbReference type="InterPro" id="IPR001372">
    <property type="entry name" value="Dynein_light_chain_typ-1/2"/>
</dbReference>
<feature type="transmembrane region" description="Helical" evidence="2">
    <location>
        <begin position="402"/>
        <end position="423"/>
    </location>
</feature>
<comment type="caution">
    <text evidence="3">The sequence shown here is derived from an EMBL/GenBank/DDBJ whole genome shotgun (WGS) entry which is preliminary data.</text>
</comment>
<dbReference type="AlphaFoldDB" id="A0A397B9Z7"/>
<evidence type="ECO:0000256" key="2">
    <source>
        <dbReference type="SAM" id="Phobius"/>
    </source>
</evidence>
<dbReference type="VEuPathDB" id="FungiDB:H257_11793"/>
<dbReference type="SMART" id="SM01375">
    <property type="entry name" value="Dynein_light"/>
    <property type="match status" value="1"/>
</dbReference>
<dbReference type="EMBL" id="QUSZ01003759">
    <property type="protein sequence ID" value="RHY17241.1"/>
    <property type="molecule type" value="Genomic_DNA"/>
</dbReference>
<reference evidence="3 4" key="1">
    <citation type="submission" date="2018-08" db="EMBL/GenBank/DDBJ databases">
        <title>Aphanomyces genome sequencing and annotation.</title>
        <authorList>
            <person name="Minardi D."/>
            <person name="Oidtmann B."/>
            <person name="Van Der Giezen M."/>
            <person name="Studholme D.J."/>
        </authorList>
    </citation>
    <scope>NUCLEOTIDE SEQUENCE [LARGE SCALE GENOMIC DNA]</scope>
    <source>
        <strain evidence="3 4">Kv</strain>
    </source>
</reference>
<name>A0A397B9Z7_APHAT</name>
<feature type="compositionally biased region" description="Low complexity" evidence="1">
    <location>
        <begin position="144"/>
        <end position="161"/>
    </location>
</feature>
<feature type="compositionally biased region" description="Basic residues" evidence="1">
    <location>
        <begin position="162"/>
        <end position="174"/>
    </location>
</feature>
<dbReference type="Proteomes" id="UP000265427">
    <property type="component" value="Unassembled WGS sequence"/>
</dbReference>
<dbReference type="SUPFAM" id="SSF54648">
    <property type="entry name" value="DLC"/>
    <property type="match status" value="2"/>
</dbReference>
<dbReference type="GO" id="GO:0007017">
    <property type="term" value="P:microtubule-based process"/>
    <property type="evidence" value="ECO:0007669"/>
    <property type="project" value="InterPro"/>
</dbReference>
<evidence type="ECO:0000313" key="3">
    <source>
        <dbReference type="EMBL" id="RHY17241.1"/>
    </source>
</evidence>
<gene>
    <name evidence="3" type="ORF">DYB36_003081</name>
</gene>
<keyword evidence="2" id="KW-1133">Transmembrane helix</keyword>
<accession>A0A397B9Z7</accession>
<organism evidence="3 4">
    <name type="scientific">Aphanomyces astaci</name>
    <name type="common">Crayfish plague agent</name>
    <dbReference type="NCBI Taxonomy" id="112090"/>
    <lineage>
        <taxon>Eukaryota</taxon>
        <taxon>Sar</taxon>
        <taxon>Stramenopiles</taxon>
        <taxon>Oomycota</taxon>
        <taxon>Saprolegniomycetes</taxon>
        <taxon>Saprolegniales</taxon>
        <taxon>Verrucalvaceae</taxon>
        <taxon>Aphanomyces</taxon>
    </lineage>
</organism>
<keyword evidence="2" id="KW-0472">Membrane</keyword>
<feature type="region of interest" description="Disordered" evidence="1">
    <location>
        <begin position="144"/>
        <end position="182"/>
    </location>
</feature>
<dbReference type="InterPro" id="IPR037177">
    <property type="entry name" value="DLC_sf"/>
</dbReference>
<protein>
    <submittedName>
        <fullName evidence="3">Uncharacterized protein</fullName>
    </submittedName>
</protein>
<dbReference type="VEuPathDB" id="FungiDB:H257_11794"/>
<keyword evidence="2" id="KW-0812">Transmembrane</keyword>
<evidence type="ECO:0000256" key="1">
    <source>
        <dbReference type="SAM" id="MobiDB-lite"/>
    </source>
</evidence>